<protein>
    <submittedName>
        <fullName evidence="3">Superoxide reductase</fullName>
    </submittedName>
</protein>
<dbReference type="AlphaFoldDB" id="A0A450X044"/>
<keyword evidence="1" id="KW-0732">Signal</keyword>
<dbReference type="InterPro" id="IPR002742">
    <property type="entry name" value="Desulfoferrodoxin_Fe-bd_dom"/>
</dbReference>
<evidence type="ECO:0000259" key="2">
    <source>
        <dbReference type="Pfam" id="PF01880"/>
    </source>
</evidence>
<feature type="signal peptide" evidence="1">
    <location>
        <begin position="1"/>
        <end position="26"/>
    </location>
</feature>
<name>A0A450X044_9GAMM</name>
<evidence type="ECO:0000313" key="3">
    <source>
        <dbReference type="EMBL" id="VFK22637.1"/>
    </source>
</evidence>
<dbReference type="SUPFAM" id="SSF49367">
    <property type="entry name" value="Superoxide reductase-like"/>
    <property type="match status" value="1"/>
</dbReference>
<proteinExistence type="predicted"/>
<dbReference type="Gene3D" id="2.60.40.730">
    <property type="entry name" value="SOR catalytic domain"/>
    <property type="match status" value="1"/>
</dbReference>
<dbReference type="InterPro" id="IPR036073">
    <property type="entry name" value="Desulfoferrodoxin_Fe-bd_dom_sf"/>
</dbReference>
<dbReference type="EMBL" id="CAADFK010000319">
    <property type="protein sequence ID" value="VFK22637.1"/>
    <property type="molecule type" value="Genomic_DNA"/>
</dbReference>
<accession>A0A450X044</accession>
<dbReference type="GO" id="GO:0005506">
    <property type="term" value="F:iron ion binding"/>
    <property type="evidence" value="ECO:0007669"/>
    <property type="project" value="InterPro"/>
</dbReference>
<dbReference type="GO" id="GO:0016491">
    <property type="term" value="F:oxidoreductase activity"/>
    <property type="evidence" value="ECO:0007669"/>
    <property type="project" value="InterPro"/>
</dbReference>
<feature type="chain" id="PRO_5018970107" evidence="1">
    <location>
        <begin position="27"/>
        <end position="149"/>
    </location>
</feature>
<reference evidence="3" key="1">
    <citation type="submission" date="2019-02" db="EMBL/GenBank/DDBJ databases">
        <authorList>
            <person name="Gruber-Vodicka R. H."/>
            <person name="Seah K. B. B."/>
        </authorList>
    </citation>
    <scope>NUCLEOTIDE SEQUENCE</scope>
    <source>
        <strain evidence="3">BECK_S313</strain>
    </source>
</reference>
<evidence type="ECO:0000256" key="1">
    <source>
        <dbReference type="SAM" id="SignalP"/>
    </source>
</evidence>
<organism evidence="3">
    <name type="scientific">Candidatus Kentrum sp. LPFa</name>
    <dbReference type="NCBI Taxonomy" id="2126335"/>
    <lineage>
        <taxon>Bacteria</taxon>
        <taxon>Pseudomonadati</taxon>
        <taxon>Pseudomonadota</taxon>
        <taxon>Gammaproteobacteria</taxon>
        <taxon>Candidatus Kentrum</taxon>
    </lineage>
</organism>
<sequence length="149" mass="16310">MQRRNLIRLALAGMATGALMPKAVLAQAESANSLDKDAHPMAGGVFYTKDAPGRWQGKENGHAPIIEVEKKPGKISVKITTGHEMKGFTHYIVKHILLGEDYRFLGEKMFDPATDKAPISTFPLGEYSGRIYALSVCNKHDTWLAAGEV</sequence>
<dbReference type="Pfam" id="PF01880">
    <property type="entry name" value="Desulfoferrodox"/>
    <property type="match status" value="1"/>
</dbReference>
<gene>
    <name evidence="3" type="ORF">BECKLPF1236B_GA0070989_13191</name>
</gene>
<feature type="domain" description="Desulfoferrodoxin ferrous iron-binding" evidence="2">
    <location>
        <begin position="57"/>
        <end position="143"/>
    </location>
</feature>